<proteinExistence type="predicted"/>
<dbReference type="Gene3D" id="3.80.10.10">
    <property type="entry name" value="Ribonuclease Inhibitor"/>
    <property type="match status" value="1"/>
</dbReference>
<dbReference type="OrthoDB" id="2864564at2759"/>
<sequence length="451" mass="51156">MKAMVRAISRLNLRKTKGMPRSLPAELWTSIFETEVLEKCDILEIRLTCYTFATLAKPMAFRCLKLFPTDDYNYKGKKSKDSASRLAFWFSEDITPYIQEFSIYCTIDHPLTSLQVMFFGAISKCVNISTLRCEAVQFDDYAIKATSQLQKLQTIILFDCDLTLKDPPPTLKIKKVHFGSRATVRNPRPTRGRYGWLDILCPHAICELRLEFYQPGACSLRGIKSTTSPNAGDDTLSTRHLSLVISHPKALESLTISPSVYHPMLGDFQIPLPSLRTYRGIYSAMERKCFTLTERFQSLTLSGNHIQEGRNLCPDQLFGILPHPHALRQLCVNVAVLSSTLLDRICTDYPNIRVLSILSRNVDSKLDDAAGVGLEVLGSMIRLPANIEVLSLDVETFERYCSEAKIEKFTKAFREQLLRSYPTLRRVVLKYSPDIVREIYFRSALLVSGIA</sequence>
<organism evidence="1 2">
    <name type="scientific">Athelia psychrophila</name>
    <dbReference type="NCBI Taxonomy" id="1759441"/>
    <lineage>
        <taxon>Eukaryota</taxon>
        <taxon>Fungi</taxon>
        <taxon>Dikarya</taxon>
        <taxon>Basidiomycota</taxon>
        <taxon>Agaricomycotina</taxon>
        <taxon>Agaricomycetes</taxon>
        <taxon>Agaricomycetidae</taxon>
        <taxon>Atheliales</taxon>
        <taxon>Atheliaceae</taxon>
        <taxon>Athelia</taxon>
    </lineage>
</organism>
<gene>
    <name evidence="1" type="ORF">FIBSPDRAFT_1046695</name>
</gene>
<reference evidence="1 2" key="1">
    <citation type="journal article" date="2016" name="Mol. Biol. Evol.">
        <title>Comparative Genomics of Early-Diverging Mushroom-Forming Fungi Provides Insights into the Origins of Lignocellulose Decay Capabilities.</title>
        <authorList>
            <person name="Nagy L.G."/>
            <person name="Riley R."/>
            <person name="Tritt A."/>
            <person name="Adam C."/>
            <person name="Daum C."/>
            <person name="Floudas D."/>
            <person name="Sun H."/>
            <person name="Yadav J.S."/>
            <person name="Pangilinan J."/>
            <person name="Larsson K.H."/>
            <person name="Matsuura K."/>
            <person name="Barry K."/>
            <person name="Labutti K."/>
            <person name="Kuo R."/>
            <person name="Ohm R.A."/>
            <person name="Bhattacharya S.S."/>
            <person name="Shirouzu T."/>
            <person name="Yoshinaga Y."/>
            <person name="Martin F.M."/>
            <person name="Grigoriev I.V."/>
            <person name="Hibbett D.S."/>
        </authorList>
    </citation>
    <scope>NUCLEOTIDE SEQUENCE [LARGE SCALE GENOMIC DNA]</scope>
    <source>
        <strain evidence="1 2">CBS 109695</strain>
    </source>
</reference>
<evidence type="ECO:0008006" key="3">
    <source>
        <dbReference type="Google" id="ProtNLM"/>
    </source>
</evidence>
<dbReference type="EMBL" id="KV417580">
    <property type="protein sequence ID" value="KZP17696.1"/>
    <property type="molecule type" value="Genomic_DNA"/>
</dbReference>
<name>A0A166GCF3_9AGAM</name>
<accession>A0A166GCF3</accession>
<evidence type="ECO:0000313" key="1">
    <source>
        <dbReference type="EMBL" id="KZP17696.1"/>
    </source>
</evidence>
<keyword evidence="2" id="KW-1185">Reference proteome</keyword>
<dbReference type="InterPro" id="IPR032675">
    <property type="entry name" value="LRR_dom_sf"/>
</dbReference>
<dbReference type="AlphaFoldDB" id="A0A166GCF3"/>
<dbReference type="Proteomes" id="UP000076532">
    <property type="component" value="Unassembled WGS sequence"/>
</dbReference>
<evidence type="ECO:0000313" key="2">
    <source>
        <dbReference type="Proteomes" id="UP000076532"/>
    </source>
</evidence>
<dbReference type="SUPFAM" id="SSF52047">
    <property type="entry name" value="RNI-like"/>
    <property type="match status" value="1"/>
</dbReference>
<protein>
    <recommendedName>
        <fullName evidence="3">F-box domain-containing protein</fullName>
    </recommendedName>
</protein>